<dbReference type="SMART" id="SM00387">
    <property type="entry name" value="HATPase_c"/>
    <property type="match status" value="1"/>
</dbReference>
<comment type="catalytic activity">
    <reaction evidence="1">
        <text>ATP + protein L-histidine = ADP + protein N-phospho-L-histidine.</text>
        <dbReference type="EC" id="2.7.13.3"/>
    </reaction>
</comment>
<accession>A0A1E3H679</accession>
<sequence length="209" mass="22897">MQPELEARDHHLMLEEVRHRLSNSYQLVAALVRTQLRAASGQEARERLEWVVETVTSLARLQKSLASLGGATFDSYLHEACAVWRDVWTHQDINIEVDADKGLQLPDDVAINIALILNELLTNCFEHAFRDGRSGTIHVRLKRDTDTVAHLTVRDDGCGLAPDSTIETLAGQGSLGLSLSRSLAAGIGARLHIGPASPCGTLARIDFPF</sequence>
<evidence type="ECO:0000256" key="3">
    <source>
        <dbReference type="ARBA" id="ARBA00022553"/>
    </source>
</evidence>
<dbReference type="EC" id="2.7.13.3" evidence="2"/>
<dbReference type="AlphaFoldDB" id="A0A1E3H679"/>
<evidence type="ECO:0000256" key="6">
    <source>
        <dbReference type="ARBA" id="ARBA00022777"/>
    </source>
</evidence>
<dbReference type="PANTHER" id="PTHR41523:SF8">
    <property type="entry name" value="ETHYLENE RESPONSE SENSOR PROTEIN"/>
    <property type="match status" value="1"/>
</dbReference>
<dbReference type="Proteomes" id="UP000094622">
    <property type="component" value="Unassembled WGS sequence"/>
</dbReference>
<dbReference type="GO" id="GO:0005524">
    <property type="term" value="F:ATP binding"/>
    <property type="evidence" value="ECO:0007669"/>
    <property type="project" value="UniProtKB-KW"/>
</dbReference>
<evidence type="ECO:0000256" key="5">
    <source>
        <dbReference type="ARBA" id="ARBA00022741"/>
    </source>
</evidence>
<proteinExistence type="predicted"/>
<dbReference type="PROSITE" id="PS50109">
    <property type="entry name" value="HIS_KIN"/>
    <property type="match status" value="1"/>
</dbReference>
<dbReference type="Gene3D" id="3.30.565.10">
    <property type="entry name" value="Histidine kinase-like ATPase, C-terminal domain"/>
    <property type="match status" value="1"/>
</dbReference>
<dbReference type="Pfam" id="PF07568">
    <property type="entry name" value="HisKA_2"/>
    <property type="match status" value="1"/>
</dbReference>
<dbReference type="EMBL" id="MCRJ01000013">
    <property type="protein sequence ID" value="ODN71827.1"/>
    <property type="molecule type" value="Genomic_DNA"/>
</dbReference>
<organism evidence="9 10">
    <name type="scientific">Methylobrevis pamukkalensis</name>
    <dbReference type="NCBI Taxonomy" id="1439726"/>
    <lineage>
        <taxon>Bacteria</taxon>
        <taxon>Pseudomonadati</taxon>
        <taxon>Pseudomonadota</taxon>
        <taxon>Alphaproteobacteria</taxon>
        <taxon>Hyphomicrobiales</taxon>
        <taxon>Pleomorphomonadaceae</taxon>
        <taxon>Methylobrevis</taxon>
    </lineage>
</organism>
<dbReference type="Pfam" id="PF02518">
    <property type="entry name" value="HATPase_c"/>
    <property type="match status" value="1"/>
</dbReference>
<dbReference type="SUPFAM" id="SSF55874">
    <property type="entry name" value="ATPase domain of HSP90 chaperone/DNA topoisomerase II/histidine kinase"/>
    <property type="match status" value="1"/>
</dbReference>
<comment type="caution">
    <text evidence="9">The sequence shown here is derived from an EMBL/GenBank/DDBJ whole genome shotgun (WGS) entry which is preliminary data.</text>
</comment>
<keyword evidence="3" id="KW-0597">Phosphoprotein</keyword>
<evidence type="ECO:0000259" key="8">
    <source>
        <dbReference type="PROSITE" id="PS50109"/>
    </source>
</evidence>
<gene>
    <name evidence="9" type="ORF">A6302_00866</name>
</gene>
<evidence type="ECO:0000313" key="10">
    <source>
        <dbReference type="Proteomes" id="UP000094622"/>
    </source>
</evidence>
<evidence type="ECO:0000256" key="2">
    <source>
        <dbReference type="ARBA" id="ARBA00012438"/>
    </source>
</evidence>
<dbReference type="PANTHER" id="PTHR41523">
    <property type="entry name" value="TWO-COMPONENT SYSTEM SENSOR PROTEIN"/>
    <property type="match status" value="1"/>
</dbReference>
<keyword evidence="4 9" id="KW-0808">Transferase</keyword>
<evidence type="ECO:0000256" key="4">
    <source>
        <dbReference type="ARBA" id="ARBA00022679"/>
    </source>
</evidence>
<protein>
    <recommendedName>
        <fullName evidence="2">histidine kinase</fullName>
        <ecNumber evidence="2">2.7.13.3</ecNumber>
    </recommendedName>
</protein>
<dbReference type="InterPro" id="IPR005467">
    <property type="entry name" value="His_kinase_dom"/>
</dbReference>
<keyword evidence="7" id="KW-0067">ATP-binding</keyword>
<reference evidence="9 10" key="1">
    <citation type="submission" date="2016-07" db="EMBL/GenBank/DDBJ databases">
        <title>Draft Genome Sequence of Methylobrevis pamukkalensis PK2.</title>
        <authorList>
            <person name="Vasilenko O.V."/>
            <person name="Doronina N.V."/>
            <person name="Shmareva M.N."/>
            <person name="Tarlachkov S.V."/>
            <person name="Mustakhimov I."/>
            <person name="Trotsenko Y.A."/>
        </authorList>
    </citation>
    <scope>NUCLEOTIDE SEQUENCE [LARGE SCALE GENOMIC DNA]</scope>
    <source>
        <strain evidence="9 10">PK2</strain>
    </source>
</reference>
<dbReference type="InterPro" id="IPR036890">
    <property type="entry name" value="HATPase_C_sf"/>
</dbReference>
<keyword evidence="6 9" id="KW-0418">Kinase</keyword>
<dbReference type="InterPro" id="IPR011495">
    <property type="entry name" value="Sig_transdc_His_kin_sub2_dim/P"/>
</dbReference>
<dbReference type="RefSeq" id="WP_069305929.1">
    <property type="nucleotide sequence ID" value="NZ_MCRJ01000013.1"/>
</dbReference>
<evidence type="ECO:0000256" key="7">
    <source>
        <dbReference type="ARBA" id="ARBA00022840"/>
    </source>
</evidence>
<keyword evidence="10" id="KW-1185">Reference proteome</keyword>
<keyword evidence="5" id="KW-0547">Nucleotide-binding</keyword>
<dbReference type="InterPro" id="IPR003594">
    <property type="entry name" value="HATPase_dom"/>
</dbReference>
<evidence type="ECO:0000313" key="9">
    <source>
        <dbReference type="EMBL" id="ODN71827.1"/>
    </source>
</evidence>
<evidence type="ECO:0000256" key="1">
    <source>
        <dbReference type="ARBA" id="ARBA00000085"/>
    </source>
</evidence>
<name>A0A1E3H679_9HYPH</name>
<dbReference type="GO" id="GO:0004673">
    <property type="term" value="F:protein histidine kinase activity"/>
    <property type="evidence" value="ECO:0007669"/>
    <property type="project" value="UniProtKB-EC"/>
</dbReference>
<feature type="domain" description="Histidine kinase" evidence="8">
    <location>
        <begin position="16"/>
        <end position="209"/>
    </location>
</feature>